<keyword evidence="5" id="KW-0547">Nucleotide-binding</keyword>
<dbReference type="InterPro" id="IPR003439">
    <property type="entry name" value="ABC_transporter-like_ATP-bd"/>
</dbReference>
<dbReference type="AlphaFoldDB" id="A0A1M6XQ22"/>
<feature type="domain" description="ABC transporter" evidence="8">
    <location>
        <begin position="28"/>
        <end position="277"/>
    </location>
</feature>
<dbReference type="InterPro" id="IPR003593">
    <property type="entry name" value="AAA+_ATPase"/>
</dbReference>
<accession>A0A1M6XQ22</accession>
<dbReference type="Pfam" id="PF00005">
    <property type="entry name" value="ABC_tran"/>
    <property type="match status" value="1"/>
</dbReference>
<dbReference type="CDD" id="cd03257">
    <property type="entry name" value="ABC_NikE_OppD_transporters"/>
    <property type="match status" value="1"/>
</dbReference>
<organism evidence="9 10">
    <name type="scientific">Pseudonocardia thermophila</name>
    <dbReference type="NCBI Taxonomy" id="1848"/>
    <lineage>
        <taxon>Bacteria</taxon>
        <taxon>Bacillati</taxon>
        <taxon>Actinomycetota</taxon>
        <taxon>Actinomycetes</taxon>
        <taxon>Pseudonocardiales</taxon>
        <taxon>Pseudonocardiaceae</taxon>
        <taxon>Pseudonocardia</taxon>
    </lineage>
</organism>
<protein>
    <submittedName>
        <fullName evidence="9">Peptide/nickel transport system ATP-binding protein</fullName>
    </submittedName>
</protein>
<evidence type="ECO:0000256" key="3">
    <source>
        <dbReference type="ARBA" id="ARBA00022448"/>
    </source>
</evidence>
<dbReference type="InterPro" id="IPR013563">
    <property type="entry name" value="Oligopep_ABC_C"/>
</dbReference>
<dbReference type="Pfam" id="PF08352">
    <property type="entry name" value="oligo_HPY"/>
    <property type="match status" value="1"/>
</dbReference>
<keyword evidence="4" id="KW-1003">Cell membrane</keyword>
<evidence type="ECO:0000256" key="1">
    <source>
        <dbReference type="ARBA" id="ARBA00004202"/>
    </source>
</evidence>
<dbReference type="PANTHER" id="PTHR43297">
    <property type="entry name" value="OLIGOPEPTIDE TRANSPORT ATP-BINDING PROTEIN APPD"/>
    <property type="match status" value="1"/>
</dbReference>
<evidence type="ECO:0000256" key="7">
    <source>
        <dbReference type="ARBA" id="ARBA00023136"/>
    </source>
</evidence>
<sequence length="356" mass="38965">MTRGMKILHDTAAAGGHPADPKSPLFSVEGLSVEFGPRRAPVRVLDDVSFAVGHNETVGLVGESGSGKTMSCMAALGLVEAQGGRRTSGTVRLGDTELSALSDRQMRQILGNRVGMIFQQPTRSLDPAFTVGDHIVETLRRHRRVDRRTARRRAVELLDRVRIANAERRLDDYPHQFSGGMCQRVMIAVALACDPELLIADEPTTALDVTVQARILALLREIREDTGISVVLVSHDLGVIAEVCDRVVVMYAGQVVERATVEDLFRWPLHPYTAGLMASIPHIGHVRIRRSRRLEAIPGRVPEPGAMPPDCRFHDRCPHYTADTCDAPPVLEPVAGGRGVRCHRAGTLSLEGVRTR</sequence>
<dbReference type="EMBL" id="FRAP01000017">
    <property type="protein sequence ID" value="SHL08110.1"/>
    <property type="molecule type" value="Genomic_DNA"/>
</dbReference>
<dbReference type="STRING" id="1848.SAMN05443637_117140"/>
<dbReference type="InterPro" id="IPR017871">
    <property type="entry name" value="ABC_transporter-like_CS"/>
</dbReference>
<dbReference type="SMART" id="SM00382">
    <property type="entry name" value="AAA"/>
    <property type="match status" value="1"/>
</dbReference>
<dbReference type="SUPFAM" id="SSF52540">
    <property type="entry name" value="P-loop containing nucleoside triphosphate hydrolases"/>
    <property type="match status" value="1"/>
</dbReference>
<dbReference type="GO" id="GO:0015833">
    <property type="term" value="P:peptide transport"/>
    <property type="evidence" value="ECO:0007669"/>
    <property type="project" value="InterPro"/>
</dbReference>
<dbReference type="GO" id="GO:0016887">
    <property type="term" value="F:ATP hydrolysis activity"/>
    <property type="evidence" value="ECO:0007669"/>
    <property type="project" value="InterPro"/>
</dbReference>
<reference evidence="9 10" key="1">
    <citation type="submission" date="2016-11" db="EMBL/GenBank/DDBJ databases">
        <authorList>
            <person name="Jaros S."/>
            <person name="Januszkiewicz K."/>
            <person name="Wedrychowicz H."/>
        </authorList>
    </citation>
    <scope>NUCLEOTIDE SEQUENCE [LARGE SCALE GENOMIC DNA]</scope>
    <source>
        <strain evidence="9 10">DSM 43832</strain>
    </source>
</reference>
<dbReference type="NCBIfam" id="TIGR01727">
    <property type="entry name" value="oligo_HPY"/>
    <property type="match status" value="1"/>
</dbReference>
<keyword evidence="10" id="KW-1185">Reference proteome</keyword>
<dbReference type="GO" id="GO:0005524">
    <property type="term" value="F:ATP binding"/>
    <property type="evidence" value="ECO:0007669"/>
    <property type="project" value="UniProtKB-KW"/>
</dbReference>
<gene>
    <name evidence="9" type="ORF">SAMN05443637_117140</name>
</gene>
<evidence type="ECO:0000313" key="10">
    <source>
        <dbReference type="Proteomes" id="UP000184363"/>
    </source>
</evidence>
<name>A0A1M6XQ22_PSETH</name>
<dbReference type="PROSITE" id="PS00211">
    <property type="entry name" value="ABC_TRANSPORTER_1"/>
    <property type="match status" value="1"/>
</dbReference>
<dbReference type="InterPro" id="IPR050388">
    <property type="entry name" value="ABC_Ni/Peptide_Import"/>
</dbReference>
<keyword evidence="6 9" id="KW-0067">ATP-binding</keyword>
<keyword evidence="7" id="KW-0472">Membrane</keyword>
<keyword evidence="3" id="KW-0813">Transport</keyword>
<evidence type="ECO:0000313" key="9">
    <source>
        <dbReference type="EMBL" id="SHL08110.1"/>
    </source>
</evidence>
<comment type="subcellular location">
    <subcellularLocation>
        <location evidence="1">Cell membrane</location>
        <topology evidence="1">Peripheral membrane protein</topology>
    </subcellularLocation>
</comment>
<evidence type="ECO:0000256" key="4">
    <source>
        <dbReference type="ARBA" id="ARBA00022475"/>
    </source>
</evidence>
<dbReference type="PANTHER" id="PTHR43297:SF2">
    <property type="entry name" value="DIPEPTIDE TRANSPORT ATP-BINDING PROTEIN DPPD"/>
    <property type="match status" value="1"/>
</dbReference>
<dbReference type="Proteomes" id="UP000184363">
    <property type="component" value="Unassembled WGS sequence"/>
</dbReference>
<dbReference type="RefSeq" id="WP_234997462.1">
    <property type="nucleotide sequence ID" value="NZ_FRAP01000017.1"/>
</dbReference>
<dbReference type="FunFam" id="3.40.50.300:FF:000016">
    <property type="entry name" value="Oligopeptide ABC transporter ATP-binding component"/>
    <property type="match status" value="1"/>
</dbReference>
<dbReference type="Gene3D" id="3.40.50.300">
    <property type="entry name" value="P-loop containing nucleotide triphosphate hydrolases"/>
    <property type="match status" value="1"/>
</dbReference>
<evidence type="ECO:0000256" key="6">
    <source>
        <dbReference type="ARBA" id="ARBA00022840"/>
    </source>
</evidence>
<dbReference type="PROSITE" id="PS50893">
    <property type="entry name" value="ABC_TRANSPORTER_2"/>
    <property type="match status" value="1"/>
</dbReference>
<dbReference type="GO" id="GO:0005886">
    <property type="term" value="C:plasma membrane"/>
    <property type="evidence" value="ECO:0007669"/>
    <property type="project" value="UniProtKB-SubCell"/>
</dbReference>
<proteinExistence type="inferred from homology"/>
<evidence type="ECO:0000256" key="5">
    <source>
        <dbReference type="ARBA" id="ARBA00022741"/>
    </source>
</evidence>
<comment type="similarity">
    <text evidence="2">Belongs to the ABC transporter superfamily.</text>
</comment>
<dbReference type="InterPro" id="IPR027417">
    <property type="entry name" value="P-loop_NTPase"/>
</dbReference>
<evidence type="ECO:0000259" key="8">
    <source>
        <dbReference type="PROSITE" id="PS50893"/>
    </source>
</evidence>
<evidence type="ECO:0000256" key="2">
    <source>
        <dbReference type="ARBA" id="ARBA00005417"/>
    </source>
</evidence>